<dbReference type="SUPFAM" id="SSF52833">
    <property type="entry name" value="Thioredoxin-like"/>
    <property type="match status" value="1"/>
</dbReference>
<dbReference type="Proteomes" id="UP000002866">
    <property type="component" value="Chromosome 10"/>
</dbReference>
<organism evidence="2 3">
    <name type="scientific">Henningerozyma blattae (strain ATCC 34711 / CBS 6284 / DSM 70876 / NBRC 10599 / NRRL Y-10934 / UCD 77-7)</name>
    <name type="common">Yeast</name>
    <name type="synonym">Tetrapisispora blattae</name>
    <dbReference type="NCBI Taxonomy" id="1071380"/>
    <lineage>
        <taxon>Eukaryota</taxon>
        <taxon>Fungi</taxon>
        <taxon>Dikarya</taxon>
        <taxon>Ascomycota</taxon>
        <taxon>Saccharomycotina</taxon>
        <taxon>Saccharomycetes</taxon>
        <taxon>Saccharomycetales</taxon>
        <taxon>Saccharomycetaceae</taxon>
        <taxon>Henningerozyma</taxon>
    </lineage>
</organism>
<evidence type="ECO:0000313" key="2">
    <source>
        <dbReference type="EMBL" id="CCH63101.1"/>
    </source>
</evidence>
<dbReference type="OrthoDB" id="249703at2759"/>
<dbReference type="PANTHER" id="PTHR43986:SF1">
    <property type="entry name" value="ELONGATION FACTOR 1-GAMMA"/>
    <property type="match status" value="1"/>
</dbReference>
<dbReference type="KEGG" id="tbl:TBLA_0J01030"/>
<dbReference type="GO" id="GO:0005634">
    <property type="term" value="C:nucleus"/>
    <property type="evidence" value="ECO:0007669"/>
    <property type="project" value="TreeGrafter"/>
</dbReference>
<dbReference type="InterPro" id="IPR050802">
    <property type="entry name" value="EF-GSTs"/>
</dbReference>
<name>I2H9P9_HENB6</name>
<dbReference type="GeneID" id="14498284"/>
<reference evidence="2 3" key="1">
    <citation type="journal article" date="2011" name="Proc. Natl. Acad. Sci. U.S.A.">
        <title>Evolutionary erosion of yeast sex chromosomes by mating-type switching accidents.</title>
        <authorList>
            <person name="Gordon J.L."/>
            <person name="Armisen D."/>
            <person name="Proux-Wera E."/>
            <person name="Oheigeartaigh S.S."/>
            <person name="Byrne K.P."/>
            <person name="Wolfe K.H."/>
        </authorList>
    </citation>
    <scope>NUCLEOTIDE SEQUENCE [LARGE SCALE GENOMIC DNA]</scope>
    <source>
        <strain evidence="3">ATCC 34711 / CBS 6284 / DSM 70876 / NBRC 10599 / NRRL Y-10934 / UCD 77-7</strain>
    </source>
</reference>
<evidence type="ECO:0000313" key="3">
    <source>
        <dbReference type="Proteomes" id="UP000002866"/>
    </source>
</evidence>
<dbReference type="Pfam" id="PF00043">
    <property type="entry name" value="GST_C"/>
    <property type="match status" value="1"/>
</dbReference>
<accession>I2H9P9</accession>
<dbReference type="InterPro" id="IPR010987">
    <property type="entry name" value="Glutathione-S-Trfase_C-like"/>
</dbReference>
<dbReference type="Gene3D" id="3.40.30.10">
    <property type="entry name" value="Glutaredoxin"/>
    <property type="match status" value="1"/>
</dbReference>
<dbReference type="AlphaFoldDB" id="I2H9P9"/>
<proteinExistence type="predicted"/>
<evidence type="ECO:0000259" key="1">
    <source>
        <dbReference type="PROSITE" id="PS50405"/>
    </source>
</evidence>
<dbReference type="InParanoid" id="I2H9P9"/>
<gene>
    <name evidence="2" type="primary">TBLA0J01030</name>
    <name evidence="2" type="ORF">TBLA_0J01030</name>
</gene>
<dbReference type="InterPro" id="IPR036249">
    <property type="entry name" value="Thioredoxin-like_sf"/>
</dbReference>
<feature type="domain" description="GST C-terminal" evidence="1">
    <location>
        <begin position="87"/>
        <end position="216"/>
    </location>
</feature>
<dbReference type="GO" id="GO:0006414">
    <property type="term" value="P:translational elongation"/>
    <property type="evidence" value="ECO:0007669"/>
    <property type="project" value="TreeGrafter"/>
</dbReference>
<dbReference type="EMBL" id="HE806325">
    <property type="protein sequence ID" value="CCH63101.1"/>
    <property type="molecule type" value="Genomic_DNA"/>
</dbReference>
<dbReference type="InterPro" id="IPR036282">
    <property type="entry name" value="Glutathione-S-Trfase_C_sf"/>
</dbReference>
<dbReference type="HOGENOM" id="CLU_011226_3_2_1"/>
<keyword evidence="3" id="KW-1185">Reference proteome</keyword>
<dbReference type="eggNOG" id="KOG0867">
    <property type="taxonomic scope" value="Eukaryota"/>
</dbReference>
<dbReference type="GO" id="GO:0005737">
    <property type="term" value="C:cytoplasm"/>
    <property type="evidence" value="ECO:0007669"/>
    <property type="project" value="TreeGrafter"/>
</dbReference>
<dbReference type="RefSeq" id="XP_004182620.1">
    <property type="nucleotide sequence ID" value="XM_004182572.1"/>
</dbReference>
<dbReference type="PROSITE" id="PS50405">
    <property type="entry name" value="GST_CTER"/>
    <property type="match status" value="1"/>
</dbReference>
<dbReference type="STRING" id="1071380.I2H9P9"/>
<protein>
    <recommendedName>
        <fullName evidence="1">GST C-terminal domain-containing protein</fullName>
    </recommendedName>
</protein>
<dbReference type="InterPro" id="IPR004046">
    <property type="entry name" value="GST_C"/>
</dbReference>
<sequence length="217" mass="24645">MSRGTVYANSYPRAVVVQALINHYDLPFDIVESTNNSTFEAEFPMQKVHTLVTSEGVKLQEVIPLNEYVAKHITDIKEKTQLLSLGDDLSIALQGKFASLSNTDFFINVCYIFLASLGIIKKHSEMMERSWNEINHAAIVFNERLSKHKYLVAEDHVTLADLLSAAQFAFAFQHALGKEWRRQYPGIEAWLLRVLESPILKGTHVDFKMAEKNCDAK</sequence>
<dbReference type="SUPFAM" id="SSF47616">
    <property type="entry name" value="GST C-terminal domain-like"/>
    <property type="match status" value="1"/>
</dbReference>
<dbReference type="PANTHER" id="PTHR43986">
    <property type="entry name" value="ELONGATION FACTOR 1-GAMMA"/>
    <property type="match status" value="1"/>
</dbReference>
<dbReference type="Gene3D" id="1.20.1050.10">
    <property type="match status" value="1"/>
</dbReference>